<evidence type="ECO:0000256" key="1">
    <source>
        <dbReference type="ARBA" id="ARBA00004141"/>
    </source>
</evidence>
<comment type="subcellular location">
    <subcellularLocation>
        <location evidence="5">Cell membrane</location>
        <topology evidence="5">Multi-pass membrane protein</topology>
    </subcellularLocation>
    <subcellularLocation>
        <location evidence="1">Membrane</location>
        <topology evidence="1">Multi-pass membrane protein</topology>
    </subcellularLocation>
</comment>
<dbReference type="InterPro" id="IPR051784">
    <property type="entry name" value="Nod_factor_ABC_transporter"/>
</dbReference>
<comment type="caution">
    <text evidence="7">The sequence shown here is derived from an EMBL/GenBank/DDBJ whole genome shotgun (WGS) entry which is preliminary data.</text>
</comment>
<keyword evidence="2 5" id="KW-0812">Transmembrane</keyword>
<dbReference type="GO" id="GO:0043190">
    <property type="term" value="C:ATP-binding cassette (ABC) transporter complex"/>
    <property type="evidence" value="ECO:0007669"/>
    <property type="project" value="InterPro"/>
</dbReference>
<dbReference type="InterPro" id="IPR013525">
    <property type="entry name" value="ABC2_TM"/>
</dbReference>
<evidence type="ECO:0000313" key="7">
    <source>
        <dbReference type="EMBL" id="KRO47471.1"/>
    </source>
</evidence>
<proteinExistence type="inferred from homology"/>
<protein>
    <recommendedName>
        <fullName evidence="5">Transport permease protein</fullName>
    </recommendedName>
</protein>
<accession>A0A0R2QAT8</accession>
<evidence type="ECO:0000256" key="2">
    <source>
        <dbReference type="ARBA" id="ARBA00022692"/>
    </source>
</evidence>
<evidence type="ECO:0000313" key="8">
    <source>
        <dbReference type="Proteomes" id="UP000051017"/>
    </source>
</evidence>
<dbReference type="PROSITE" id="PS51012">
    <property type="entry name" value="ABC_TM2"/>
    <property type="match status" value="1"/>
</dbReference>
<dbReference type="PANTHER" id="PTHR43229">
    <property type="entry name" value="NODULATION PROTEIN J"/>
    <property type="match status" value="1"/>
</dbReference>
<sequence length="241" mass="25582">MRMLFAQLRSEIRVVARNAEQLLVIIGIPAALLIFFSQVDVLPTNGQTPIDFLLPGIFALAIMSTAMVSLGIATGFERSYSVLKRLGATPLGTGRLILAKSLAVVLIEILQLVVLYSIAVILGKEGDIANVLLLFAALFAGTLAFAGIGLLMAGTLRAEINLAAQNGLYLLLLLLGGVIFPLDKLPEPLQNVGKLLPSGALADVLRGAITDTAAYGQNSWIVLACWALLAPIAATKFFRWS</sequence>
<dbReference type="AlphaFoldDB" id="A0A0R2QAT8"/>
<keyword evidence="4 5" id="KW-0472">Membrane</keyword>
<dbReference type="InterPro" id="IPR047817">
    <property type="entry name" value="ABC2_TM_bact-type"/>
</dbReference>
<dbReference type="PRINTS" id="PR00164">
    <property type="entry name" value="ABC2TRNSPORT"/>
</dbReference>
<dbReference type="InterPro" id="IPR000412">
    <property type="entry name" value="ABC_2_transport"/>
</dbReference>
<feature type="transmembrane region" description="Helical" evidence="5">
    <location>
        <begin position="21"/>
        <end position="40"/>
    </location>
</feature>
<feature type="transmembrane region" description="Helical" evidence="5">
    <location>
        <begin position="52"/>
        <end position="76"/>
    </location>
</feature>
<feature type="transmembrane region" description="Helical" evidence="5">
    <location>
        <begin position="163"/>
        <end position="182"/>
    </location>
</feature>
<evidence type="ECO:0000256" key="3">
    <source>
        <dbReference type="ARBA" id="ARBA00022989"/>
    </source>
</evidence>
<feature type="transmembrane region" description="Helical" evidence="5">
    <location>
        <begin position="128"/>
        <end position="151"/>
    </location>
</feature>
<dbReference type="Pfam" id="PF01061">
    <property type="entry name" value="ABC2_membrane"/>
    <property type="match status" value="1"/>
</dbReference>
<feature type="transmembrane region" description="Helical" evidence="5">
    <location>
        <begin position="220"/>
        <end position="238"/>
    </location>
</feature>
<dbReference type="EMBL" id="LIBJ01000157">
    <property type="protein sequence ID" value="KRO47471.1"/>
    <property type="molecule type" value="Genomic_DNA"/>
</dbReference>
<evidence type="ECO:0000256" key="4">
    <source>
        <dbReference type="ARBA" id="ARBA00023136"/>
    </source>
</evidence>
<dbReference type="PANTHER" id="PTHR43229:SF2">
    <property type="entry name" value="NODULATION PROTEIN J"/>
    <property type="match status" value="1"/>
</dbReference>
<feature type="domain" description="ABC transmembrane type-2" evidence="6">
    <location>
        <begin position="19"/>
        <end position="241"/>
    </location>
</feature>
<dbReference type="PIRSF" id="PIRSF006648">
    <property type="entry name" value="DrrB"/>
    <property type="match status" value="1"/>
</dbReference>
<dbReference type="Proteomes" id="UP000051017">
    <property type="component" value="Unassembled WGS sequence"/>
</dbReference>
<dbReference type="GO" id="GO:0140359">
    <property type="term" value="F:ABC-type transporter activity"/>
    <property type="evidence" value="ECO:0007669"/>
    <property type="project" value="InterPro"/>
</dbReference>
<organism evidence="7 8">
    <name type="scientific">Acidimicrobiia bacterium BACL6 MAG-120924-bin43</name>
    <dbReference type="NCBI Taxonomy" id="1655583"/>
    <lineage>
        <taxon>Bacteria</taxon>
        <taxon>Bacillati</taxon>
        <taxon>Actinomycetota</taxon>
        <taxon>Acidimicrobiia</taxon>
        <taxon>acIV cluster</taxon>
    </lineage>
</organism>
<reference evidence="7 8" key="1">
    <citation type="submission" date="2015-10" db="EMBL/GenBank/DDBJ databases">
        <title>Metagenome-Assembled Genomes uncover a global brackish microbiome.</title>
        <authorList>
            <person name="Hugerth L.W."/>
            <person name="Larsson J."/>
            <person name="Alneberg J."/>
            <person name="Lindh M.V."/>
            <person name="Legrand C."/>
            <person name="Pinhassi J."/>
            <person name="Andersson A.F."/>
        </authorList>
    </citation>
    <scope>NUCLEOTIDE SEQUENCE [LARGE SCALE GENOMIC DNA]</scope>
    <source>
        <strain evidence="7">BACL6 MAG-120924-bin43</strain>
    </source>
</reference>
<feature type="transmembrane region" description="Helical" evidence="5">
    <location>
        <begin position="97"/>
        <end position="122"/>
    </location>
</feature>
<name>A0A0R2QAT8_9ACTN</name>
<evidence type="ECO:0000256" key="5">
    <source>
        <dbReference type="RuleBase" id="RU361157"/>
    </source>
</evidence>
<keyword evidence="5" id="KW-0813">Transport</keyword>
<keyword evidence="3 5" id="KW-1133">Transmembrane helix</keyword>
<gene>
    <name evidence="7" type="ORF">ABR75_05035</name>
</gene>
<keyword evidence="5" id="KW-1003">Cell membrane</keyword>
<comment type="similarity">
    <text evidence="5">Belongs to the ABC-2 integral membrane protein family.</text>
</comment>
<evidence type="ECO:0000259" key="6">
    <source>
        <dbReference type="PROSITE" id="PS51012"/>
    </source>
</evidence>